<evidence type="ECO:0000313" key="3">
    <source>
        <dbReference type="EMBL" id="ATN93849.1"/>
    </source>
</evidence>
<keyword evidence="2" id="KW-0812">Transmembrane</keyword>
<name>A0A2D1GP72_9CAUD</name>
<organism evidence="3 4">
    <name type="scientific">Escherichia phage SRT8</name>
    <dbReference type="NCBI Taxonomy" id="2496545"/>
    <lineage>
        <taxon>Viruses</taxon>
        <taxon>Duplodnaviria</taxon>
        <taxon>Heunggongvirae</taxon>
        <taxon>Uroviricota</taxon>
        <taxon>Caudoviricetes</taxon>
        <taxon>Drexlerviridae</taxon>
        <taxon>Tunavirinae</taxon>
        <taxon>Sertoctavirus</taxon>
        <taxon>Sertoctavirus SRT8</taxon>
    </lineage>
</organism>
<keyword evidence="2" id="KW-0472">Membrane</keyword>
<keyword evidence="4" id="KW-1185">Reference proteome</keyword>
<evidence type="ECO:0000313" key="4">
    <source>
        <dbReference type="Proteomes" id="UP000228763"/>
    </source>
</evidence>
<feature type="transmembrane region" description="Helical" evidence="2">
    <location>
        <begin position="103"/>
        <end position="125"/>
    </location>
</feature>
<dbReference type="GeneID" id="40091936"/>
<evidence type="ECO:0008006" key="5">
    <source>
        <dbReference type="Google" id="ProtNLM"/>
    </source>
</evidence>
<feature type="region of interest" description="Disordered" evidence="1">
    <location>
        <begin position="58"/>
        <end position="78"/>
    </location>
</feature>
<protein>
    <recommendedName>
        <fullName evidence="5">Rz1A protein</fullName>
    </recommendedName>
</protein>
<dbReference type="EMBL" id="MF996376">
    <property type="protein sequence ID" value="ATN93849.1"/>
    <property type="molecule type" value="Genomic_DNA"/>
</dbReference>
<dbReference type="RefSeq" id="YP_009615474.1">
    <property type="nucleotide sequence ID" value="NC_042043.1"/>
</dbReference>
<sequence>MKDFALATFCALCITLPAIVLSGCSMNPLDSLIGNKPDVTAQVGAENVKQTVGLTAKQDQKNETSVKDSNVGKVDSSTKKTESIKAGTIQAERIEVNNGSEGAVFWFGGGMIAAWLICAGLLWSISYRKQNKEA</sequence>
<proteinExistence type="predicted"/>
<keyword evidence="2" id="KW-1133">Transmembrane helix</keyword>
<evidence type="ECO:0000256" key="1">
    <source>
        <dbReference type="SAM" id="MobiDB-lite"/>
    </source>
</evidence>
<reference evidence="3 4" key="1">
    <citation type="submission" date="2017-09" db="EMBL/GenBank/DDBJ databases">
        <title>Complete genome sequence analysis of the novel Escherichia coli phage SRT8.</title>
        <authorList>
            <person name="Fan X."/>
            <person name="Zhao K."/>
            <person name="Song S."/>
            <person name="Zhao Z."/>
        </authorList>
    </citation>
    <scope>NUCLEOTIDE SEQUENCE [LARGE SCALE GENOMIC DNA]</scope>
</reference>
<dbReference type="KEGG" id="vg:40091936"/>
<accession>A0A2D1GP72</accession>
<evidence type="ECO:0000256" key="2">
    <source>
        <dbReference type="SAM" id="Phobius"/>
    </source>
</evidence>
<dbReference type="PROSITE" id="PS51257">
    <property type="entry name" value="PROKAR_LIPOPROTEIN"/>
    <property type="match status" value="1"/>
</dbReference>
<dbReference type="Proteomes" id="UP000228763">
    <property type="component" value="Segment"/>
</dbReference>